<keyword evidence="2" id="KW-1185">Reference proteome</keyword>
<dbReference type="InterPro" id="IPR050587">
    <property type="entry name" value="GNT1/Glycosyltrans_8"/>
</dbReference>
<gene>
    <name evidence="1" type="ORF">SBAD_LOCUS3807</name>
</gene>
<proteinExistence type="predicted"/>
<reference evidence="3" key="1">
    <citation type="submission" date="2016-06" db="UniProtKB">
        <authorList>
            <consortium name="WormBaseParasite"/>
        </authorList>
    </citation>
    <scope>IDENTIFICATION</scope>
</reference>
<name>A0A183IJL1_9BILA</name>
<dbReference type="PANTHER" id="PTHR11183">
    <property type="entry name" value="GLYCOGENIN SUBFAMILY MEMBER"/>
    <property type="match status" value="1"/>
</dbReference>
<dbReference type="SUPFAM" id="SSF53448">
    <property type="entry name" value="Nucleotide-diphospho-sugar transferases"/>
    <property type="match status" value="1"/>
</dbReference>
<accession>A0A183IJL1</accession>
<dbReference type="OrthoDB" id="2014201at2759"/>
<evidence type="ECO:0000313" key="2">
    <source>
        <dbReference type="Proteomes" id="UP000270296"/>
    </source>
</evidence>
<dbReference type="AlphaFoldDB" id="A0A183IJL1"/>
<organism evidence="3">
    <name type="scientific">Soboliphyme baturini</name>
    <dbReference type="NCBI Taxonomy" id="241478"/>
    <lineage>
        <taxon>Eukaryota</taxon>
        <taxon>Metazoa</taxon>
        <taxon>Ecdysozoa</taxon>
        <taxon>Nematoda</taxon>
        <taxon>Enoplea</taxon>
        <taxon>Dorylaimia</taxon>
        <taxon>Dioctophymatida</taxon>
        <taxon>Dioctophymatoidea</taxon>
        <taxon>Soboliphymatidae</taxon>
        <taxon>Soboliphyme</taxon>
    </lineage>
</organism>
<dbReference type="Proteomes" id="UP000270296">
    <property type="component" value="Unassembled WGS sequence"/>
</dbReference>
<dbReference type="Gene3D" id="3.90.550.10">
    <property type="entry name" value="Spore Coat Polysaccharide Biosynthesis Protein SpsA, Chain A"/>
    <property type="match status" value="1"/>
</dbReference>
<dbReference type="WBParaSite" id="SBAD_0000397701-mRNA-1">
    <property type="protein sequence ID" value="SBAD_0000397701-mRNA-1"/>
    <property type="gene ID" value="SBAD_0000397701"/>
</dbReference>
<sequence>MDSPTQAATFIPTSSTVVVQNCDELFDYPELSAAPDIGWPDIFNSGVFVFCPSEETFHALLQCALVSGSFDGGDQGLLNTFFGDWCLKGPSHRLPFIYNTSSSVIYSYLAAYRRYASHDYCPCQEWGCREVVGFCWGAGYV</sequence>
<dbReference type="InterPro" id="IPR029044">
    <property type="entry name" value="Nucleotide-diphossugar_trans"/>
</dbReference>
<reference evidence="1 2" key="2">
    <citation type="submission" date="2018-11" db="EMBL/GenBank/DDBJ databases">
        <authorList>
            <consortium name="Pathogen Informatics"/>
        </authorList>
    </citation>
    <scope>NUCLEOTIDE SEQUENCE [LARGE SCALE GENOMIC DNA]</scope>
</reference>
<evidence type="ECO:0000313" key="3">
    <source>
        <dbReference type="WBParaSite" id="SBAD_0000397701-mRNA-1"/>
    </source>
</evidence>
<evidence type="ECO:0000313" key="1">
    <source>
        <dbReference type="EMBL" id="VDP02430.1"/>
    </source>
</evidence>
<protein>
    <submittedName>
        <fullName evidence="3">Polyprotein</fullName>
    </submittedName>
</protein>
<dbReference type="EMBL" id="UZAM01007963">
    <property type="protein sequence ID" value="VDP02430.1"/>
    <property type="molecule type" value="Genomic_DNA"/>
</dbReference>